<dbReference type="Proteomes" id="UP000619761">
    <property type="component" value="Unassembled WGS sequence"/>
</dbReference>
<name>A0ABQ3BC84_9GAMM</name>
<sequence length="124" mass="14703">MKSNLEQKSNESVVNTLVGENSLLDTSVIKIEIYEQEFVRIVSLSLKMRVKSDFELIRLEFLDVEEYGFYSSHNYGNHIERYKFFKTQIGLYYISLDPFNEVMEINEHDQDFVISKSVKFEILK</sequence>
<evidence type="ECO:0000313" key="1">
    <source>
        <dbReference type="EMBL" id="GGY88902.1"/>
    </source>
</evidence>
<comment type="caution">
    <text evidence="1">The sequence shown here is derived from an EMBL/GenBank/DDBJ whole genome shotgun (WGS) entry which is preliminary data.</text>
</comment>
<organism evidence="1 2">
    <name type="scientific">Cellvibrio zantedeschiae</name>
    <dbReference type="NCBI Taxonomy" id="1237077"/>
    <lineage>
        <taxon>Bacteria</taxon>
        <taxon>Pseudomonadati</taxon>
        <taxon>Pseudomonadota</taxon>
        <taxon>Gammaproteobacteria</taxon>
        <taxon>Cellvibrionales</taxon>
        <taxon>Cellvibrionaceae</taxon>
        <taxon>Cellvibrio</taxon>
    </lineage>
</organism>
<evidence type="ECO:0000313" key="2">
    <source>
        <dbReference type="Proteomes" id="UP000619761"/>
    </source>
</evidence>
<dbReference type="RefSeq" id="WP_189421467.1">
    <property type="nucleotide sequence ID" value="NZ_BMYZ01000008.1"/>
</dbReference>
<dbReference type="EMBL" id="BMYZ01000008">
    <property type="protein sequence ID" value="GGY88902.1"/>
    <property type="molecule type" value="Genomic_DNA"/>
</dbReference>
<accession>A0ABQ3BC84</accession>
<reference evidence="2" key="1">
    <citation type="journal article" date="2019" name="Int. J. Syst. Evol. Microbiol.">
        <title>The Global Catalogue of Microorganisms (GCM) 10K type strain sequencing project: providing services to taxonomists for standard genome sequencing and annotation.</title>
        <authorList>
            <consortium name="The Broad Institute Genomics Platform"/>
            <consortium name="The Broad Institute Genome Sequencing Center for Infectious Disease"/>
            <person name="Wu L."/>
            <person name="Ma J."/>
        </authorList>
    </citation>
    <scope>NUCLEOTIDE SEQUENCE [LARGE SCALE GENOMIC DNA]</scope>
    <source>
        <strain evidence="2">KCTC 32239</strain>
    </source>
</reference>
<protein>
    <submittedName>
        <fullName evidence="1">Uncharacterized protein</fullName>
    </submittedName>
</protein>
<proteinExistence type="predicted"/>
<keyword evidence="2" id="KW-1185">Reference proteome</keyword>
<gene>
    <name evidence="1" type="ORF">GCM10011613_37240</name>
</gene>